<dbReference type="AlphaFoldDB" id="A0A1U7LQR2"/>
<reference evidence="2 3" key="1">
    <citation type="submission" date="2016-04" db="EMBL/GenBank/DDBJ databases">
        <title>Evolutionary innovation and constraint leading to complex multicellularity in the Ascomycota.</title>
        <authorList>
            <person name="Cisse O."/>
            <person name="Nguyen A."/>
            <person name="Hewitt D.A."/>
            <person name="Jedd G."/>
            <person name="Stajich J.E."/>
        </authorList>
    </citation>
    <scope>NUCLEOTIDE SEQUENCE [LARGE SCALE GENOMIC DNA]</scope>
    <source>
        <strain evidence="2 3">DAH-3</strain>
    </source>
</reference>
<feature type="compositionally biased region" description="Acidic residues" evidence="1">
    <location>
        <begin position="223"/>
        <end position="232"/>
    </location>
</feature>
<evidence type="ECO:0000256" key="1">
    <source>
        <dbReference type="SAM" id="MobiDB-lite"/>
    </source>
</evidence>
<dbReference type="STRING" id="1198029.A0A1U7LQR2"/>
<feature type="compositionally biased region" description="Basic and acidic residues" evidence="1">
    <location>
        <begin position="313"/>
        <end position="325"/>
    </location>
</feature>
<proteinExistence type="predicted"/>
<gene>
    <name evidence="2" type="ORF">NEOLI_001486</name>
</gene>
<feature type="compositionally biased region" description="Acidic residues" evidence="1">
    <location>
        <begin position="265"/>
        <end position="274"/>
    </location>
</feature>
<dbReference type="EMBL" id="LXFE01000586">
    <property type="protein sequence ID" value="OLL24892.1"/>
    <property type="molecule type" value="Genomic_DNA"/>
</dbReference>
<sequence length="358" mass="40514">MIKEMVEILIARAELADPHGEGATLRKHQKKQDDDVTKDKQDLFPGIFAEIPSHRIRDDEDNVWRCSSVKTEGRECGHCGLVFSDAFDEESFSNGDSEQAEDEDESEGSLAGFIEHDEYDHHTRHWFHIDAIDEDGTDYSSDIHADEMDPELLAFIDHRNTSEVEGGDHTFDEIREGLSETEGYGGPYDDSMMEELRREQFGHAYSDEDGQNQEPSHIFISSDQEDELDCDDPPQQGQPSLVSSTHTTPHIVPRTIRRRPVINTTDEEDGDEEQSESRGLSCNDLEVADSEASEINSDSGPLRGRGPNYFSSRDLREDDSNSEDVHATVQVINPRRRKRARTERPAAVTITIDSDEEY</sequence>
<keyword evidence="3" id="KW-1185">Reference proteome</keyword>
<feature type="region of interest" description="Disordered" evidence="1">
    <location>
        <begin position="17"/>
        <end position="41"/>
    </location>
</feature>
<feature type="compositionally biased region" description="Polar residues" evidence="1">
    <location>
        <begin position="235"/>
        <end position="246"/>
    </location>
</feature>
<evidence type="ECO:0000313" key="3">
    <source>
        <dbReference type="Proteomes" id="UP000186594"/>
    </source>
</evidence>
<accession>A0A1U7LQR2</accession>
<feature type="region of interest" description="Disordered" evidence="1">
    <location>
        <begin position="223"/>
        <end position="325"/>
    </location>
</feature>
<evidence type="ECO:0000313" key="2">
    <source>
        <dbReference type="EMBL" id="OLL24892.1"/>
    </source>
</evidence>
<protein>
    <submittedName>
        <fullName evidence="2">Uncharacterized protein</fullName>
    </submittedName>
</protein>
<feature type="compositionally biased region" description="Basic and acidic residues" evidence="1">
    <location>
        <begin position="31"/>
        <end position="41"/>
    </location>
</feature>
<name>A0A1U7LQR2_NEOID</name>
<organism evidence="2 3">
    <name type="scientific">Neolecta irregularis (strain DAH-3)</name>
    <dbReference type="NCBI Taxonomy" id="1198029"/>
    <lineage>
        <taxon>Eukaryota</taxon>
        <taxon>Fungi</taxon>
        <taxon>Dikarya</taxon>
        <taxon>Ascomycota</taxon>
        <taxon>Taphrinomycotina</taxon>
        <taxon>Neolectales</taxon>
        <taxon>Neolectaceae</taxon>
        <taxon>Neolecta</taxon>
    </lineage>
</organism>
<dbReference type="Proteomes" id="UP000186594">
    <property type="component" value="Unassembled WGS sequence"/>
</dbReference>
<comment type="caution">
    <text evidence="2">The sequence shown here is derived from an EMBL/GenBank/DDBJ whole genome shotgun (WGS) entry which is preliminary data.</text>
</comment>